<dbReference type="GO" id="GO:0003968">
    <property type="term" value="F:RNA-directed RNA polymerase activity"/>
    <property type="evidence" value="ECO:0007669"/>
    <property type="project" value="UniProtKB-KW"/>
</dbReference>
<reference evidence="4" key="1">
    <citation type="submission" date="2025-08" db="UniProtKB">
        <authorList>
            <consortium name="RefSeq"/>
        </authorList>
    </citation>
    <scope>IDENTIFICATION</scope>
    <source>
        <strain evidence="4">Airmid</strain>
    </source>
</reference>
<feature type="compositionally biased region" description="Acidic residues" evidence="1">
    <location>
        <begin position="24"/>
        <end position="46"/>
    </location>
</feature>
<keyword evidence="3" id="KW-1185">Reference proteome</keyword>
<dbReference type="Pfam" id="PF05183">
    <property type="entry name" value="RdRP"/>
    <property type="match status" value="1"/>
</dbReference>
<evidence type="ECO:0000313" key="4">
    <source>
        <dbReference type="RefSeq" id="XP_027203264.1"/>
    </source>
</evidence>
<evidence type="ECO:0000313" key="3">
    <source>
        <dbReference type="Proteomes" id="UP000515146"/>
    </source>
</evidence>
<dbReference type="RefSeq" id="XP_027203264.1">
    <property type="nucleotide sequence ID" value="XM_027347463.1"/>
</dbReference>
<proteinExistence type="predicted"/>
<dbReference type="PANTHER" id="PTHR23079:SF55">
    <property type="entry name" value="RNA-DIRECTED RNA POLYMERASE"/>
    <property type="match status" value="1"/>
</dbReference>
<sequence length="1533" mass="179828">MNMFSIINDDGDDDNHYHQKDANVDDDNNNDNDDNDNDGEDENDDDDEMTITWLMQENSISSSLSYALIPITITVIKLRDIIVDKQQNYHSVDQEFLFTVKFFEQNILKNNSNENNFYEAKISHRYYDEFIVKMNIDFYLNSTEQQQSFLLDLIEKFRSVMAANVDNNCRIVLEFPYNSLRYLKDECSFNIDDDMDFITEMRLFSIGSIVNLCYFVHRFRIFKPISSENFQLEMEWNFQKYLIIFYFCFPNGQTYDRYKIEISFASIQFILIEIDGSFVCLELNSAPFLFLERKSLSSSNIVRTKWIRCKEFGQKNDPDLIGYGHGYRLQISDDNLKKFLYATIRLSYLCKERNRKFSFYIGRIDSIDNKKNYPMSILLKNIDEIFAENFRRNYACRVILKSYRIVDRFICRHGIFDFKNIENFLADLTKLSNDQQFEDYLYELDVKSNNPVIDFIAEFDRIINTDDENRPERISGKNSLFNDSNDERNYVIMRRAIMTPTCLLFFRPTACLRSRFSNIANLDYAIRLTLCEDNSRVLNGTYTNTEFVKECIMPRLLSGIQLADRHYEFLGSSSSQMRDCGIIFYACDNQNRTAEYLRNIVGNLSIFKRKVAKYIARFGLIFSQAIAYYHCDESVSIYRSGDLTNGSFIFSDGGGIISNSLARKILPLLDTPENYFPSAFQIRYGGCKGMLVRYDSDDSGDMIMFRESMIKYHADDDALGILKFSAPRPVYLNRPLIQILCEQKVPAKVFYTIITESTESLSKSLMFETNAYELMQTYHQRHLSYSKLYKAGFSFLNEPFLRRILNHLLFYRLNELKLKARIKIPTSNGRIAFGVIDETNQLESGEIFFQYCQLDQDGQPTDQKIILEDEEVMVTKFPCLSLGDVRKFRARNIVGLEHIVDCVVFPAKGQRPHPDEMGGSDIDGDEYAIFWQTNLIFPGENYPPMNFPSHNSPESDQDIIIDDIVRFYCNFLIENNIGTIATSHLMISDFHPLGLASTECKDLASKYSISLDFQKNGINAKMESKHLPDSNWIRPDFMIKRTIEFDSYLSTKFLGQIYRHCTLMEDVIRSSNIYLLANQENRLEKPNPDLVLNCWRIFEQEATKAFDNYCHLVIDHMEMLDIESEAALICNIYENRTDVGTKVLNDLFRNFQQIFEQQAQGKSSDERLLLISAWYAICFQRSDHIRYRYHDEPLFGMPFLIPNEMINLIKHVKKSNNFVQPDGETIVVVIESKHIEMATLIILFWMIQLNGLFTNGCKDLRKILKLFNHQSNEWYRINEYRFTKKIIRKRLMQIVTDEYEGIVSVKSDDRIEHQIINILFDKYLLYLYGLYNRLENLIADSDLDNVFLLKYSIFAVNFLEKLNRIDNPPIDSLTKREKMFSYKLFLRLLIRNFQLESQNCETIKFAVLNVDKQQSQQQQQREGIDCDRINFDQKDFLLKLRYLSGKITEIYVLNPNGYCLHSLIQSGKRLILSSSTNRELFNQKKFIENNLTRLNVDYYQIKVTGLQTSISLLKCMIGHPKFYSNIINGYHFV</sequence>
<dbReference type="GO" id="GO:0003723">
    <property type="term" value="F:RNA binding"/>
    <property type="evidence" value="ECO:0007669"/>
    <property type="project" value="UniProtKB-KW"/>
</dbReference>
<dbReference type="InParanoid" id="A0A6P6YES4"/>
<organism evidence="3 4">
    <name type="scientific">Dermatophagoides pteronyssinus</name>
    <name type="common">European house dust mite</name>
    <dbReference type="NCBI Taxonomy" id="6956"/>
    <lineage>
        <taxon>Eukaryota</taxon>
        <taxon>Metazoa</taxon>
        <taxon>Ecdysozoa</taxon>
        <taxon>Arthropoda</taxon>
        <taxon>Chelicerata</taxon>
        <taxon>Arachnida</taxon>
        <taxon>Acari</taxon>
        <taxon>Acariformes</taxon>
        <taxon>Sarcoptiformes</taxon>
        <taxon>Astigmata</taxon>
        <taxon>Psoroptidia</taxon>
        <taxon>Analgoidea</taxon>
        <taxon>Pyroglyphidae</taxon>
        <taxon>Dermatophagoidinae</taxon>
        <taxon>Dermatophagoides</taxon>
    </lineage>
</organism>
<dbReference type="KEGG" id="dpte:113797127"/>
<dbReference type="GO" id="GO:0031380">
    <property type="term" value="C:nuclear RNA-directed RNA polymerase complex"/>
    <property type="evidence" value="ECO:0007669"/>
    <property type="project" value="TreeGrafter"/>
</dbReference>
<dbReference type="InterPro" id="IPR057596">
    <property type="entry name" value="RDRP_core"/>
</dbReference>
<evidence type="ECO:0000259" key="2">
    <source>
        <dbReference type="Pfam" id="PF05183"/>
    </source>
</evidence>
<dbReference type="OMA" id="WYRINEY"/>
<feature type="region of interest" description="Disordered" evidence="1">
    <location>
        <begin position="1"/>
        <end position="46"/>
    </location>
</feature>
<accession>A0A6P6YES4</accession>
<evidence type="ECO:0000256" key="1">
    <source>
        <dbReference type="SAM" id="MobiDB-lite"/>
    </source>
</evidence>
<feature type="domain" description="RDRP core" evidence="2">
    <location>
        <begin position="499"/>
        <end position="1060"/>
    </location>
</feature>
<dbReference type="GO" id="GO:0030422">
    <property type="term" value="P:siRNA processing"/>
    <property type="evidence" value="ECO:0007669"/>
    <property type="project" value="TreeGrafter"/>
</dbReference>
<gene>
    <name evidence="4" type="primary">LOC113797127</name>
</gene>
<protein>
    <submittedName>
        <fullName evidence="4">Uncharacterized protein LOC113797127</fullName>
    </submittedName>
</protein>
<dbReference type="Proteomes" id="UP000515146">
    <property type="component" value="Unplaced"/>
</dbReference>
<name>A0A6P6YES4_DERPT</name>
<feature type="compositionally biased region" description="Basic and acidic residues" evidence="1">
    <location>
        <begin position="14"/>
        <end position="23"/>
    </location>
</feature>
<dbReference type="InterPro" id="IPR007855">
    <property type="entry name" value="RDRP"/>
</dbReference>
<dbReference type="OrthoDB" id="6513042at2759"/>
<dbReference type="PANTHER" id="PTHR23079">
    <property type="entry name" value="RNA-DEPENDENT RNA POLYMERASE"/>
    <property type="match status" value="1"/>
</dbReference>